<organism evidence="2 3">
    <name type="scientific">Williamsia serinedens</name>
    <dbReference type="NCBI Taxonomy" id="391736"/>
    <lineage>
        <taxon>Bacteria</taxon>
        <taxon>Bacillati</taxon>
        <taxon>Actinomycetota</taxon>
        <taxon>Actinomycetes</taxon>
        <taxon>Mycobacteriales</taxon>
        <taxon>Nocardiaceae</taxon>
        <taxon>Williamsia</taxon>
    </lineage>
</organism>
<name>A0ABT1GX56_9NOCA</name>
<dbReference type="Pfam" id="PF13810">
    <property type="entry name" value="DUF4185"/>
    <property type="match status" value="1"/>
</dbReference>
<evidence type="ECO:0000313" key="2">
    <source>
        <dbReference type="EMBL" id="MCP2159568.1"/>
    </source>
</evidence>
<protein>
    <recommendedName>
        <fullName evidence="1">DUF4185 domain-containing protein</fullName>
    </recommendedName>
</protein>
<keyword evidence="3" id="KW-1185">Reference proteome</keyword>
<proteinExistence type="predicted"/>
<feature type="domain" description="DUF4185" evidence="1">
    <location>
        <begin position="48"/>
        <end position="345"/>
    </location>
</feature>
<accession>A0ABT1GX56</accession>
<evidence type="ECO:0000313" key="3">
    <source>
        <dbReference type="Proteomes" id="UP001205740"/>
    </source>
</evidence>
<dbReference type="Gene3D" id="2.115.10.20">
    <property type="entry name" value="Glycosyl hydrolase domain, family 43"/>
    <property type="match status" value="1"/>
</dbReference>
<reference evidence="2 3" key="1">
    <citation type="submission" date="2022-06" db="EMBL/GenBank/DDBJ databases">
        <title>Genomic Encyclopedia of Archaeal and Bacterial Type Strains, Phase II (KMG-II): from individual species to whole genera.</title>
        <authorList>
            <person name="Goeker M."/>
        </authorList>
    </citation>
    <scope>NUCLEOTIDE SEQUENCE [LARGE SCALE GENOMIC DNA]</scope>
    <source>
        <strain evidence="2 3">DSM 45037</strain>
    </source>
</reference>
<dbReference type="InterPro" id="IPR023296">
    <property type="entry name" value="Glyco_hydro_beta-prop_sf"/>
</dbReference>
<dbReference type="EMBL" id="JAMTCG010000002">
    <property type="protein sequence ID" value="MCP2159568.1"/>
    <property type="molecule type" value="Genomic_DNA"/>
</dbReference>
<dbReference type="InterPro" id="IPR025442">
    <property type="entry name" value="DUF4185"/>
</dbReference>
<evidence type="ECO:0000259" key="1">
    <source>
        <dbReference type="Pfam" id="PF13810"/>
    </source>
</evidence>
<comment type="caution">
    <text evidence="2">The sequence shown here is derived from an EMBL/GenBank/DDBJ whole genome shotgun (WGS) entry which is preliminary data.</text>
</comment>
<sequence length="353" mass="37520">MTVVGATLTGVGAAGAAPPMPSVVSIGLPRSTGLAQPVAQETGVGDINDTVHRFGIVGTDLGVTWDDGCGGVLTAFGDTANFDGRSLLRGELYGFRSNVLLRSTTRDLSRGMYFDSGVMAAPGLAKQVLVPDYRREITVLPTGGIAANGRQYMTYMAVKRWGGPGEWVTDRAGVAYSDDDGQNWVRPPEAIRPNLGGNSDFQMSALLKVGDTIYVYGTPSGRFGAVRLARVASSKLTDLGAYEYFSNGTWVRGDVNAATPIIGAPTGEMSVAYNAYLGKYVSLATTNTIVARTAPSPEGPWSPPRALIDPAEITSAYAPYIHPFSTGKDLYFTASLFQIYNVLLWKVPLDALR</sequence>
<dbReference type="Proteomes" id="UP001205740">
    <property type="component" value="Unassembled WGS sequence"/>
</dbReference>
<gene>
    <name evidence="2" type="ORF">LX12_000747</name>
</gene>